<keyword evidence="12" id="KW-1185">Reference proteome</keyword>
<dbReference type="Pfam" id="PF02518">
    <property type="entry name" value="HATPase_c"/>
    <property type="match status" value="1"/>
</dbReference>
<dbReference type="InterPro" id="IPR011110">
    <property type="entry name" value="Reg_prop"/>
</dbReference>
<comment type="caution">
    <text evidence="11">The sequence shown here is derived from an EMBL/GenBank/DDBJ whole genome shotgun (WGS) entry which is preliminary data.</text>
</comment>
<dbReference type="RefSeq" id="WP_229800996.1">
    <property type="nucleotide sequence ID" value="NZ_BMPB01000004.1"/>
</dbReference>
<keyword evidence="6" id="KW-0804">Transcription</keyword>
<dbReference type="SMART" id="SM00342">
    <property type="entry name" value="HTH_ARAC"/>
    <property type="match status" value="1"/>
</dbReference>
<feature type="domain" description="Histidine kinase" evidence="9">
    <location>
        <begin position="799"/>
        <end position="1014"/>
    </location>
</feature>
<evidence type="ECO:0000256" key="3">
    <source>
        <dbReference type="ARBA" id="ARBA00022553"/>
    </source>
</evidence>
<dbReference type="InterPro" id="IPR018060">
    <property type="entry name" value="HTH_AraC"/>
</dbReference>
<dbReference type="InterPro" id="IPR011123">
    <property type="entry name" value="Y_Y_Y"/>
</dbReference>
<accession>A0ABR6KHC8</accession>
<evidence type="ECO:0000256" key="4">
    <source>
        <dbReference type="ARBA" id="ARBA00023015"/>
    </source>
</evidence>
<dbReference type="InterPro" id="IPR036097">
    <property type="entry name" value="HisK_dim/P_sf"/>
</dbReference>
<dbReference type="InterPro" id="IPR018062">
    <property type="entry name" value="HTH_AraC-typ_CS"/>
</dbReference>
<dbReference type="Pfam" id="PF12833">
    <property type="entry name" value="HTH_18"/>
    <property type="match status" value="1"/>
</dbReference>
<proteinExistence type="predicted"/>
<evidence type="ECO:0000256" key="7">
    <source>
        <dbReference type="PROSITE-ProRule" id="PRU00169"/>
    </source>
</evidence>
<dbReference type="Gene3D" id="1.10.10.60">
    <property type="entry name" value="Homeodomain-like"/>
    <property type="match status" value="1"/>
</dbReference>
<dbReference type="SUPFAM" id="SSF46689">
    <property type="entry name" value="Homeodomain-like"/>
    <property type="match status" value="1"/>
</dbReference>
<sequence length="1302" mass="148196">MFFTCTGYGRGANPSYYFQQLGLDKGLSQTTVHCILADNKGLIWIGTASGLNCFDRYDMKSYYHEKDNPHSLPGNTIYFIAEDAENNIWISTNNGLTLYDKSSDSFRPAKFEDKAIISYSFCSLSGSILFTANEGIYIYDYKKQTFRKRPVLLEDSSNFSPYYIKTWDKDELLLVSQYKGVLRYNPITDQLSPTDYPVQTGLNAIYLDSKKRLYLSSYNKGFVCYAPDGKKLYTIHAGNSRLTSNLVLDFMEINNKLWVTTDGGGINIMDMDDPSDMTAIMHTPGDMSTIPVNSIKCIYKDKQENIWVGTVRGGMIGIKEVFMKTYKDVPLNNTNGLSDISVSSIHEDKKGRLWLGTDGGGINQYNPYTDTFKHYPATYGDKVVSITDYSDSELLVSLYTKGLYLFNKETGRYSRPFYVIDEATTIDQFHGGNASMAYRITDEWSYFLGKNAISHNLRTGKYSFLKIDGNKLAVGPMKMVCTDDRSAYIIQSNKLYEAHHGNDTLYTLLSIGTHEAIKAVARDKNGIFWIGTEYGFGYFDSKTKVFTKIETKLFNSVSTLLLDDQDRLWIGARNMLFSYDLKKKRFASWGESDGYTTNEFIYKYQVSSISDYIYLGGASGLLRINKNISTKEAPLPEVRLMDVLLNGNSCIDQLEASGKNRITIPHTHSSIEIKVISMEKDVFRNKLYRYMINGTDKQYTETYNHILSLRMLAPGDYSILVSCNSKSGEWSEPAEVLHITVTPPWYQRPYVFAIFIILLTLMLFWTDRVSRRRRNRKMQWQMKEHTNRMNEEKVHFLINISHELRTPLTLIYAPLKRILDKKGWNDPEMMKGQLAGIYKQVLDMRNTINMVLDMNSLKETKTALHKTPYQLNEWIVSVAKDFESELEARNIRIKYQLDENIRQVTFDGAKCTTVLSNLLMNALKFSPTDTTITVSSQLEDGKVRVSVADQGIGLGNLDANKLFTRYYQGNHEQSGSGIGLSFAKILIEKHNGTIGAMNNDDGGATFFFELPLGDDRGEQLDEENRQDTWFAVDTPSEPDVFSTNNYSIIIVEDKKELSSFLKEALLDSFKNIYVAGDGEEALEIINQKHPDIIVSDIMMPKMNGYELCKKIKEDMATSHIPVILLTARGDLDSTTMGYKLGADAYLAKPFDMELLLAVIVNQLKNREAIKQKYKESHLHLAEAIPAQTNNLDEEFMLKLNKLIHDNISSRELDVKFLTTQMGMSRTPLYAKLKALTNMGVNDYINMIRIEKASLLLLHSRMNITEISEAVGFEYPRHFSTMFKQIKGMPPSQYRNNAEAGKG</sequence>
<dbReference type="SUPFAM" id="SSF52172">
    <property type="entry name" value="CheY-like"/>
    <property type="match status" value="1"/>
</dbReference>
<gene>
    <name evidence="11" type="ORF">GGQ57_000791</name>
</gene>
<evidence type="ECO:0000256" key="6">
    <source>
        <dbReference type="ARBA" id="ARBA00023163"/>
    </source>
</evidence>
<dbReference type="Pfam" id="PF07494">
    <property type="entry name" value="Reg_prop"/>
    <property type="match status" value="4"/>
</dbReference>
<organism evidence="11 12">
    <name type="scientific">Parabacteroides faecis</name>
    <dbReference type="NCBI Taxonomy" id="1217282"/>
    <lineage>
        <taxon>Bacteria</taxon>
        <taxon>Pseudomonadati</taxon>
        <taxon>Bacteroidota</taxon>
        <taxon>Bacteroidia</taxon>
        <taxon>Bacteroidales</taxon>
        <taxon>Tannerellaceae</taxon>
        <taxon>Parabacteroides</taxon>
    </lineage>
</organism>
<evidence type="ECO:0000313" key="12">
    <source>
        <dbReference type="Proteomes" id="UP000533637"/>
    </source>
</evidence>
<dbReference type="SMART" id="SM00388">
    <property type="entry name" value="HisKA"/>
    <property type="match status" value="1"/>
</dbReference>
<dbReference type="Pfam" id="PF00512">
    <property type="entry name" value="HisKA"/>
    <property type="match status" value="1"/>
</dbReference>
<dbReference type="Pfam" id="PF07495">
    <property type="entry name" value="Y_Y_Y"/>
    <property type="match status" value="1"/>
</dbReference>
<dbReference type="Pfam" id="PF00072">
    <property type="entry name" value="Response_reg"/>
    <property type="match status" value="1"/>
</dbReference>
<dbReference type="Gene3D" id="3.30.565.10">
    <property type="entry name" value="Histidine kinase-like ATPase, C-terminal domain"/>
    <property type="match status" value="1"/>
</dbReference>
<evidence type="ECO:0000256" key="2">
    <source>
        <dbReference type="ARBA" id="ARBA00012438"/>
    </source>
</evidence>
<keyword evidence="11" id="KW-0808">Transferase</keyword>
<dbReference type="InterPro" id="IPR036890">
    <property type="entry name" value="HATPase_C_sf"/>
</dbReference>
<dbReference type="PANTHER" id="PTHR43547:SF2">
    <property type="entry name" value="HYBRID SIGNAL TRANSDUCTION HISTIDINE KINASE C"/>
    <property type="match status" value="1"/>
</dbReference>
<dbReference type="InterPro" id="IPR013783">
    <property type="entry name" value="Ig-like_fold"/>
</dbReference>
<dbReference type="SUPFAM" id="SSF63829">
    <property type="entry name" value="Calcium-dependent phosphotriesterase"/>
    <property type="match status" value="1"/>
</dbReference>
<dbReference type="SUPFAM" id="SSF101898">
    <property type="entry name" value="NHL repeat"/>
    <property type="match status" value="2"/>
</dbReference>
<evidence type="ECO:0000259" key="9">
    <source>
        <dbReference type="PROSITE" id="PS50109"/>
    </source>
</evidence>
<dbReference type="InterPro" id="IPR015943">
    <property type="entry name" value="WD40/YVTN_repeat-like_dom_sf"/>
</dbReference>
<dbReference type="EMBL" id="JACHOC010000001">
    <property type="protein sequence ID" value="MBB4620917.1"/>
    <property type="molecule type" value="Genomic_DNA"/>
</dbReference>
<feature type="domain" description="HTH araC/xylS-type" evidence="8">
    <location>
        <begin position="1197"/>
        <end position="1296"/>
    </location>
</feature>
<protein>
    <recommendedName>
        <fullName evidence="2">histidine kinase</fullName>
        <ecNumber evidence="2">2.7.13.3</ecNumber>
    </recommendedName>
</protein>
<dbReference type="CDD" id="cd17574">
    <property type="entry name" value="REC_OmpR"/>
    <property type="match status" value="1"/>
</dbReference>
<dbReference type="Gene3D" id="2.130.10.10">
    <property type="entry name" value="YVTN repeat-like/Quinoprotein amine dehydrogenase"/>
    <property type="match status" value="2"/>
</dbReference>
<dbReference type="InterPro" id="IPR003661">
    <property type="entry name" value="HisK_dim/P_dom"/>
</dbReference>
<evidence type="ECO:0000256" key="1">
    <source>
        <dbReference type="ARBA" id="ARBA00000085"/>
    </source>
</evidence>
<dbReference type="InterPro" id="IPR001789">
    <property type="entry name" value="Sig_transdc_resp-reg_receiver"/>
</dbReference>
<dbReference type="Proteomes" id="UP000533637">
    <property type="component" value="Unassembled WGS sequence"/>
</dbReference>
<dbReference type="CDD" id="cd00082">
    <property type="entry name" value="HisKA"/>
    <property type="match status" value="1"/>
</dbReference>
<evidence type="ECO:0000259" key="10">
    <source>
        <dbReference type="PROSITE" id="PS50110"/>
    </source>
</evidence>
<name>A0ABR6KHC8_9BACT</name>
<dbReference type="SUPFAM" id="SSF55874">
    <property type="entry name" value="ATPase domain of HSP90 chaperone/DNA topoisomerase II/histidine kinase"/>
    <property type="match status" value="1"/>
</dbReference>
<dbReference type="PRINTS" id="PR00344">
    <property type="entry name" value="BCTRLSENSOR"/>
</dbReference>
<dbReference type="Gene3D" id="1.10.287.130">
    <property type="match status" value="1"/>
</dbReference>
<dbReference type="EC" id="2.7.13.3" evidence="2"/>
<dbReference type="GO" id="GO:0016301">
    <property type="term" value="F:kinase activity"/>
    <property type="evidence" value="ECO:0007669"/>
    <property type="project" value="UniProtKB-KW"/>
</dbReference>
<feature type="modified residue" description="4-aspartylphosphate" evidence="7">
    <location>
        <position position="1096"/>
    </location>
</feature>
<evidence type="ECO:0000259" key="8">
    <source>
        <dbReference type="PROSITE" id="PS01124"/>
    </source>
</evidence>
<dbReference type="SMART" id="SM00387">
    <property type="entry name" value="HATPase_c"/>
    <property type="match status" value="1"/>
</dbReference>
<dbReference type="InterPro" id="IPR004358">
    <property type="entry name" value="Sig_transdc_His_kin-like_C"/>
</dbReference>
<dbReference type="Gene3D" id="2.60.40.10">
    <property type="entry name" value="Immunoglobulins"/>
    <property type="match status" value="1"/>
</dbReference>
<evidence type="ECO:0000256" key="5">
    <source>
        <dbReference type="ARBA" id="ARBA00023125"/>
    </source>
</evidence>
<comment type="catalytic activity">
    <reaction evidence="1">
        <text>ATP + protein L-histidine = ADP + protein N-phospho-L-histidine.</text>
        <dbReference type="EC" id="2.7.13.3"/>
    </reaction>
</comment>
<dbReference type="PROSITE" id="PS50110">
    <property type="entry name" value="RESPONSE_REGULATORY"/>
    <property type="match status" value="1"/>
</dbReference>
<dbReference type="InterPro" id="IPR011006">
    <property type="entry name" value="CheY-like_superfamily"/>
</dbReference>
<dbReference type="Gene3D" id="3.40.50.2300">
    <property type="match status" value="1"/>
</dbReference>
<dbReference type="SUPFAM" id="SSF47384">
    <property type="entry name" value="Homodimeric domain of signal transducing histidine kinase"/>
    <property type="match status" value="1"/>
</dbReference>
<dbReference type="PROSITE" id="PS50109">
    <property type="entry name" value="HIS_KIN"/>
    <property type="match status" value="1"/>
</dbReference>
<keyword evidence="5" id="KW-0238">DNA-binding</keyword>
<reference evidence="11 12" key="1">
    <citation type="submission" date="2020-08" db="EMBL/GenBank/DDBJ databases">
        <title>Genomic Encyclopedia of Type Strains, Phase IV (KMG-IV): sequencing the most valuable type-strain genomes for metagenomic binning, comparative biology and taxonomic classification.</title>
        <authorList>
            <person name="Goeker M."/>
        </authorList>
    </citation>
    <scope>NUCLEOTIDE SEQUENCE [LARGE SCALE GENOMIC DNA]</scope>
    <source>
        <strain evidence="11 12">DSM 102983</strain>
    </source>
</reference>
<dbReference type="PROSITE" id="PS01124">
    <property type="entry name" value="HTH_ARAC_FAMILY_2"/>
    <property type="match status" value="1"/>
</dbReference>
<dbReference type="InterPro" id="IPR003594">
    <property type="entry name" value="HATPase_dom"/>
</dbReference>
<keyword evidence="3 7" id="KW-0597">Phosphoprotein</keyword>
<dbReference type="InterPro" id="IPR005467">
    <property type="entry name" value="His_kinase_dom"/>
</dbReference>
<dbReference type="InterPro" id="IPR009057">
    <property type="entry name" value="Homeodomain-like_sf"/>
</dbReference>
<keyword evidence="4" id="KW-0805">Transcription regulation</keyword>
<evidence type="ECO:0000313" key="11">
    <source>
        <dbReference type="EMBL" id="MBB4620917.1"/>
    </source>
</evidence>
<dbReference type="PROSITE" id="PS00041">
    <property type="entry name" value="HTH_ARAC_FAMILY_1"/>
    <property type="match status" value="1"/>
</dbReference>
<dbReference type="PANTHER" id="PTHR43547">
    <property type="entry name" value="TWO-COMPONENT HISTIDINE KINASE"/>
    <property type="match status" value="1"/>
</dbReference>
<feature type="domain" description="Response regulatory" evidence="10">
    <location>
        <begin position="1047"/>
        <end position="1163"/>
    </location>
</feature>
<dbReference type="SMART" id="SM00448">
    <property type="entry name" value="REC"/>
    <property type="match status" value="1"/>
</dbReference>
<keyword evidence="11" id="KW-0418">Kinase</keyword>